<evidence type="ECO:0000313" key="1">
    <source>
        <dbReference type="EMBL" id="KAF2627472.1"/>
    </source>
</evidence>
<evidence type="ECO:0000313" key="2">
    <source>
        <dbReference type="Proteomes" id="UP000799754"/>
    </source>
</evidence>
<reference evidence="1" key="1">
    <citation type="journal article" date="2020" name="Stud. Mycol.">
        <title>101 Dothideomycetes genomes: a test case for predicting lifestyles and emergence of pathogens.</title>
        <authorList>
            <person name="Haridas S."/>
            <person name="Albert R."/>
            <person name="Binder M."/>
            <person name="Bloem J."/>
            <person name="Labutti K."/>
            <person name="Salamov A."/>
            <person name="Andreopoulos B."/>
            <person name="Baker S."/>
            <person name="Barry K."/>
            <person name="Bills G."/>
            <person name="Bluhm B."/>
            <person name="Cannon C."/>
            <person name="Castanera R."/>
            <person name="Culley D."/>
            <person name="Daum C."/>
            <person name="Ezra D."/>
            <person name="Gonzalez J."/>
            <person name="Henrissat B."/>
            <person name="Kuo A."/>
            <person name="Liang C."/>
            <person name="Lipzen A."/>
            <person name="Lutzoni F."/>
            <person name="Magnuson J."/>
            <person name="Mondo S."/>
            <person name="Nolan M."/>
            <person name="Ohm R."/>
            <person name="Pangilinan J."/>
            <person name="Park H.-J."/>
            <person name="Ramirez L."/>
            <person name="Alfaro M."/>
            <person name="Sun H."/>
            <person name="Tritt A."/>
            <person name="Yoshinaga Y."/>
            <person name="Zwiers L.-H."/>
            <person name="Turgeon B."/>
            <person name="Goodwin S."/>
            <person name="Spatafora J."/>
            <person name="Crous P."/>
            <person name="Grigoriev I."/>
        </authorList>
    </citation>
    <scope>NUCLEOTIDE SEQUENCE</scope>
    <source>
        <strain evidence="1">CBS 525.71</strain>
    </source>
</reference>
<gene>
    <name evidence="1" type="ORF">BU25DRAFT_440220</name>
</gene>
<keyword evidence="2" id="KW-1185">Reference proteome</keyword>
<dbReference type="EMBL" id="MU006717">
    <property type="protein sequence ID" value="KAF2627472.1"/>
    <property type="molecule type" value="Genomic_DNA"/>
</dbReference>
<proteinExistence type="predicted"/>
<dbReference type="Proteomes" id="UP000799754">
    <property type="component" value="Unassembled WGS sequence"/>
</dbReference>
<sequence length="401" mass="44620">MATPSTSVTASSTRIRRTPQLAQQPLRSTYRTSKPEPGDLQSNGTRPYSTADNAPQPTDSGIAPLPHRRLICLSGPDTVKFLQGLITNNVHADRHEPFFAAFLDSRGRVLWDVFVWVYPELLAEKENWSCYIEVDASEVEALRKHLKRHKLRSKVAIEVVPEEELGVWAVWGQAQEGINRQAVVADLCDPRGDQSTLWRILAKPNSGLVGDGLETRDVQQYHLQRYKQGIAEGPQEIPRESALPMEVNIDLAQGIDFKKGCYVGQELTIRTKHTGVVRKRILPVQLDFTGDALSSTSTLEAGTDIKQLDETGAIKKGRATGKCVANIGNVGLALCRLEMMTPMRISVESGSYKEGIEFGISVGENGPVVKVKPVLHQWFEERERTLWAKSKPKNMVHLQPE</sequence>
<name>A0ACB6S2W1_9PLEO</name>
<comment type="caution">
    <text evidence="1">The sequence shown here is derived from an EMBL/GenBank/DDBJ whole genome shotgun (WGS) entry which is preliminary data.</text>
</comment>
<organism evidence="1 2">
    <name type="scientific">Macroventuria anomochaeta</name>
    <dbReference type="NCBI Taxonomy" id="301207"/>
    <lineage>
        <taxon>Eukaryota</taxon>
        <taxon>Fungi</taxon>
        <taxon>Dikarya</taxon>
        <taxon>Ascomycota</taxon>
        <taxon>Pezizomycotina</taxon>
        <taxon>Dothideomycetes</taxon>
        <taxon>Pleosporomycetidae</taxon>
        <taxon>Pleosporales</taxon>
        <taxon>Pleosporineae</taxon>
        <taxon>Didymellaceae</taxon>
        <taxon>Macroventuria</taxon>
    </lineage>
</organism>
<protein>
    <submittedName>
        <fullName evidence="1">Aminomethyltransferase folate-binding domain-containing protein</fullName>
    </submittedName>
</protein>
<accession>A0ACB6S2W1</accession>